<accession>N0B7W6</accession>
<dbReference type="PANTHER" id="PTHR30336">
    <property type="entry name" value="INNER MEMBRANE PROTEIN, PROBABLE PERMEASE"/>
    <property type="match status" value="1"/>
</dbReference>
<protein>
    <recommendedName>
        <fullName evidence="2">DUF218 domain-containing protein</fullName>
    </recommendedName>
</protein>
<feature type="transmembrane region" description="Helical" evidence="1">
    <location>
        <begin position="44"/>
        <end position="64"/>
    </location>
</feature>
<dbReference type="Pfam" id="PF02698">
    <property type="entry name" value="DUF218"/>
    <property type="match status" value="1"/>
</dbReference>
<name>N0B7W6_9HYPH</name>
<dbReference type="HOGENOM" id="CLU_053514_1_2_5"/>
<dbReference type="GO" id="GO:0043164">
    <property type="term" value="P:Gram-negative-bacterium-type cell wall biogenesis"/>
    <property type="evidence" value="ECO:0007669"/>
    <property type="project" value="TreeGrafter"/>
</dbReference>
<keyword evidence="1" id="KW-0472">Membrane</keyword>
<dbReference type="KEGG" id="hdt:HYPDE_24683"/>
<dbReference type="GO" id="GO:0005886">
    <property type="term" value="C:plasma membrane"/>
    <property type="evidence" value="ECO:0007669"/>
    <property type="project" value="TreeGrafter"/>
</dbReference>
<evidence type="ECO:0000313" key="4">
    <source>
        <dbReference type="Proteomes" id="UP000005952"/>
    </source>
</evidence>
<reference evidence="3 4" key="1">
    <citation type="journal article" date="2013" name="Genome Announc.">
        <title>Genome sequences for three denitrifying bacterial strains isolated from a uranium- and nitrate-contaminated subsurface environment.</title>
        <authorList>
            <person name="Venkatramanan R."/>
            <person name="Prakash O."/>
            <person name="Woyke T."/>
            <person name="Chain P."/>
            <person name="Goodwin L.A."/>
            <person name="Watson D."/>
            <person name="Brooks S."/>
            <person name="Kostka J.E."/>
            <person name="Green S.J."/>
        </authorList>
    </citation>
    <scope>NUCLEOTIDE SEQUENCE [LARGE SCALE GENOMIC DNA]</scope>
    <source>
        <strain evidence="3 4">1NES1</strain>
    </source>
</reference>
<dbReference type="eggNOG" id="COG1434">
    <property type="taxonomic scope" value="Bacteria"/>
</dbReference>
<dbReference type="GO" id="GO:0000270">
    <property type="term" value="P:peptidoglycan metabolic process"/>
    <property type="evidence" value="ECO:0007669"/>
    <property type="project" value="TreeGrafter"/>
</dbReference>
<keyword evidence="1" id="KW-0812">Transmembrane</keyword>
<dbReference type="EMBL" id="CP005587">
    <property type="protein sequence ID" value="AGK56621.1"/>
    <property type="molecule type" value="Genomic_DNA"/>
</dbReference>
<organism evidence="3 4">
    <name type="scientific">Hyphomicrobium denitrificans 1NES1</name>
    <dbReference type="NCBI Taxonomy" id="670307"/>
    <lineage>
        <taxon>Bacteria</taxon>
        <taxon>Pseudomonadati</taxon>
        <taxon>Pseudomonadota</taxon>
        <taxon>Alphaproteobacteria</taxon>
        <taxon>Hyphomicrobiales</taxon>
        <taxon>Hyphomicrobiaceae</taxon>
        <taxon>Hyphomicrobium</taxon>
    </lineage>
</organism>
<dbReference type="STRING" id="670307.HYPDE_24683"/>
<keyword evidence="4" id="KW-1185">Reference proteome</keyword>
<dbReference type="CDD" id="cd06259">
    <property type="entry name" value="YdcF-like"/>
    <property type="match status" value="1"/>
</dbReference>
<evidence type="ECO:0000256" key="1">
    <source>
        <dbReference type="SAM" id="Phobius"/>
    </source>
</evidence>
<dbReference type="OrthoDB" id="9809813at2"/>
<dbReference type="AlphaFoldDB" id="N0B7W6"/>
<dbReference type="InterPro" id="IPR051599">
    <property type="entry name" value="Cell_Envelope_Assoc"/>
</dbReference>
<sequence>MFHIASKILFFLAQPSNLAVFLLAAGFILYRFRPSAARCSIAGGFGWIMLAGFLPLGNALILPLEQRFEKYQPALPEGAMTGVIVLGGFEDGWVTSGRGGLAVNEAAERLTETVRIALLRPMTKIVFTGGVGDLFGGAEAGTAIRQYFVDAGISPERVIIENASRDTYENAVLTRRMLNLVQQDRWLLVTSAYHMPRAVGAFRQVGFNVIPFTVDFRTHDAGDLLRPPGSVAAGLQRADLAVKEWIGLIAYRIAGRSSALFPAP</sequence>
<dbReference type="RefSeq" id="WP_015596658.1">
    <property type="nucleotide sequence ID" value="NC_021172.1"/>
</dbReference>
<evidence type="ECO:0000313" key="3">
    <source>
        <dbReference type="EMBL" id="AGK56621.1"/>
    </source>
</evidence>
<feature type="domain" description="DUF218" evidence="2">
    <location>
        <begin position="82"/>
        <end position="247"/>
    </location>
</feature>
<dbReference type="InterPro" id="IPR003848">
    <property type="entry name" value="DUF218"/>
</dbReference>
<keyword evidence="1" id="KW-1133">Transmembrane helix</keyword>
<dbReference type="InterPro" id="IPR014729">
    <property type="entry name" value="Rossmann-like_a/b/a_fold"/>
</dbReference>
<feature type="transmembrane region" description="Helical" evidence="1">
    <location>
        <begin position="9"/>
        <end position="32"/>
    </location>
</feature>
<evidence type="ECO:0000259" key="2">
    <source>
        <dbReference type="Pfam" id="PF02698"/>
    </source>
</evidence>
<gene>
    <name evidence="3" type="ORF">HYPDE_24683</name>
</gene>
<dbReference type="Gene3D" id="3.40.50.620">
    <property type="entry name" value="HUPs"/>
    <property type="match status" value="1"/>
</dbReference>
<proteinExistence type="predicted"/>
<dbReference type="PANTHER" id="PTHR30336:SF4">
    <property type="entry name" value="ENVELOPE BIOGENESIS FACTOR ELYC"/>
    <property type="match status" value="1"/>
</dbReference>
<dbReference type="Proteomes" id="UP000005952">
    <property type="component" value="Chromosome"/>
</dbReference>